<evidence type="ECO:0000256" key="4">
    <source>
        <dbReference type="ARBA" id="ARBA00023239"/>
    </source>
</evidence>
<dbReference type="Gene3D" id="3.30.479.10">
    <property type="entry name" value="6-pyruvoyl tetrahydropterin synthase/QueD"/>
    <property type="match status" value="1"/>
</dbReference>
<organism evidence="5">
    <name type="scientific">Myoviridae sp. ctgXL3</name>
    <dbReference type="NCBI Taxonomy" id="2826681"/>
    <lineage>
        <taxon>Viruses</taxon>
        <taxon>Duplodnaviria</taxon>
        <taxon>Heunggongvirae</taxon>
        <taxon>Uroviricota</taxon>
        <taxon>Caudoviricetes</taxon>
    </lineage>
</organism>
<dbReference type="PANTHER" id="PTHR12589:SF7">
    <property type="entry name" value="6-PYRUVOYL TETRAHYDROBIOPTERIN SYNTHASE"/>
    <property type="match status" value="1"/>
</dbReference>
<dbReference type="EMBL" id="BK015712">
    <property type="protein sequence ID" value="DAE21423.1"/>
    <property type="molecule type" value="Genomic_DNA"/>
</dbReference>
<keyword evidence="2" id="KW-0479">Metal-binding</keyword>
<dbReference type="InterPro" id="IPR007115">
    <property type="entry name" value="6-PTP_synth/QueD"/>
</dbReference>
<dbReference type="PIRSF" id="PIRSF006113">
    <property type="entry name" value="PTP_synth"/>
    <property type="match status" value="1"/>
</dbReference>
<evidence type="ECO:0000256" key="1">
    <source>
        <dbReference type="ARBA" id="ARBA00001947"/>
    </source>
</evidence>
<reference evidence="5" key="1">
    <citation type="journal article" date="2021" name="Proc. Natl. Acad. Sci. U.S.A.">
        <title>A Catalog of Tens of Thousands of Viruses from Human Metagenomes Reveals Hidden Associations with Chronic Diseases.</title>
        <authorList>
            <person name="Tisza M.J."/>
            <person name="Buck C.B."/>
        </authorList>
    </citation>
    <scope>NUCLEOTIDE SEQUENCE</scope>
    <source>
        <strain evidence="5">CtgXL3</strain>
    </source>
</reference>
<dbReference type="PANTHER" id="PTHR12589">
    <property type="entry name" value="PYRUVOYL TETRAHYDROBIOPTERIN SYNTHASE"/>
    <property type="match status" value="1"/>
</dbReference>
<evidence type="ECO:0000313" key="5">
    <source>
        <dbReference type="EMBL" id="DAE21423.1"/>
    </source>
</evidence>
<proteinExistence type="predicted"/>
<keyword evidence="3" id="KW-0862">Zinc</keyword>
<dbReference type="Pfam" id="PF01242">
    <property type="entry name" value="PTPS"/>
    <property type="match status" value="1"/>
</dbReference>
<evidence type="ECO:0000256" key="2">
    <source>
        <dbReference type="ARBA" id="ARBA00022723"/>
    </source>
</evidence>
<sequence>MKTSITKMFTFEAAHRLPNYVGACANLHGHSYKLAVTVTTDKPLNKDRNATGMIMDFKVLKDIVNRKVVGPLDHSLLNDFYYNPTAEIMVEDFAANIQAGLDDFDESVYVSNIKLWETEDSYAEWSRD</sequence>
<dbReference type="GO" id="GO:0046872">
    <property type="term" value="F:metal ion binding"/>
    <property type="evidence" value="ECO:0007669"/>
    <property type="project" value="UniProtKB-KW"/>
</dbReference>
<dbReference type="SUPFAM" id="SSF55620">
    <property type="entry name" value="Tetrahydrobiopterin biosynthesis enzymes-like"/>
    <property type="match status" value="1"/>
</dbReference>
<dbReference type="GO" id="GO:0070497">
    <property type="term" value="F:6-carboxytetrahydropterin synthase activity"/>
    <property type="evidence" value="ECO:0007669"/>
    <property type="project" value="TreeGrafter"/>
</dbReference>
<dbReference type="NCBIfam" id="TIGR03367">
    <property type="entry name" value="queuosine_QueD"/>
    <property type="match status" value="1"/>
</dbReference>
<name>A0A8S5QQ82_9CAUD</name>
<dbReference type="InterPro" id="IPR038418">
    <property type="entry name" value="6-PTP_synth/QueD_sf"/>
</dbReference>
<accession>A0A8S5QQ82</accession>
<comment type="cofactor">
    <cofactor evidence="1">
        <name>Zn(2+)</name>
        <dbReference type="ChEBI" id="CHEBI:29105"/>
    </cofactor>
</comment>
<protein>
    <submittedName>
        <fullName evidence="5">6-pyruvoyl tetrahydropterin synthase</fullName>
    </submittedName>
</protein>
<evidence type="ECO:0000256" key="3">
    <source>
        <dbReference type="ARBA" id="ARBA00022833"/>
    </source>
</evidence>
<keyword evidence="4" id="KW-0456">Lyase</keyword>